<reference evidence="2 3" key="1">
    <citation type="submission" date="2020-08" db="EMBL/GenBank/DDBJ databases">
        <title>Sequencing the genomes of 1000 actinobacteria strains.</title>
        <authorList>
            <person name="Klenk H.-P."/>
        </authorList>
    </citation>
    <scope>NUCLEOTIDE SEQUENCE [LARGE SCALE GENOMIC DNA]</scope>
    <source>
        <strain evidence="2 3">DSM 45886</strain>
    </source>
</reference>
<evidence type="ECO:0000313" key="3">
    <source>
        <dbReference type="Proteomes" id="UP000578819"/>
    </source>
</evidence>
<dbReference type="RefSeq" id="WP_184534458.1">
    <property type="nucleotide sequence ID" value="NZ_JACHJW010000001.1"/>
</dbReference>
<dbReference type="Pfam" id="PF06197">
    <property type="entry name" value="DUF998"/>
    <property type="match status" value="1"/>
</dbReference>
<evidence type="ECO:0000313" key="2">
    <source>
        <dbReference type="EMBL" id="MBB4958357.1"/>
    </source>
</evidence>
<feature type="transmembrane region" description="Helical" evidence="1">
    <location>
        <begin position="100"/>
        <end position="119"/>
    </location>
</feature>
<feature type="transmembrane region" description="Helical" evidence="1">
    <location>
        <begin position="200"/>
        <end position="222"/>
    </location>
</feature>
<comment type="caution">
    <text evidence="2">The sequence shown here is derived from an EMBL/GenBank/DDBJ whole genome shotgun (WGS) entry which is preliminary data.</text>
</comment>
<sequence length="235" mass="24432">MTIGTSQRAAGVDGAPRVHSLRPGRLLAAGLLAGPLFAALVAVQLVAHRDFDLSRHPISMLATGDHGWVQVATFAVTGLLVVAASRGVHHRLTAGRGRVWVPRLIALFGIGLIAAGIFVPDAENGYPAGTPDGPVATMSWHGIAHSASAAIGYNALIVAMVVFAVRLAILRRHGWAVANAAVALTLLVLLSLPMADGVSIRMAFGGVVAFGWLAALCGSLRLGRARRPGEPRHPR</sequence>
<dbReference type="Proteomes" id="UP000578819">
    <property type="component" value="Unassembled WGS sequence"/>
</dbReference>
<dbReference type="InterPro" id="IPR009339">
    <property type="entry name" value="DUF998"/>
</dbReference>
<keyword evidence="1" id="KW-0812">Transmembrane</keyword>
<feature type="transmembrane region" description="Helical" evidence="1">
    <location>
        <begin position="175"/>
        <end position="194"/>
    </location>
</feature>
<keyword evidence="1" id="KW-0472">Membrane</keyword>
<organism evidence="2 3">
    <name type="scientific">Micromonospora polyrhachis</name>
    <dbReference type="NCBI Taxonomy" id="1282883"/>
    <lineage>
        <taxon>Bacteria</taxon>
        <taxon>Bacillati</taxon>
        <taxon>Actinomycetota</taxon>
        <taxon>Actinomycetes</taxon>
        <taxon>Micromonosporales</taxon>
        <taxon>Micromonosporaceae</taxon>
        <taxon>Micromonospora</taxon>
    </lineage>
</organism>
<proteinExistence type="predicted"/>
<feature type="transmembrane region" description="Helical" evidence="1">
    <location>
        <begin position="139"/>
        <end position="163"/>
    </location>
</feature>
<keyword evidence="3" id="KW-1185">Reference proteome</keyword>
<evidence type="ECO:0000256" key="1">
    <source>
        <dbReference type="SAM" id="Phobius"/>
    </source>
</evidence>
<dbReference type="EMBL" id="JACHJW010000001">
    <property type="protein sequence ID" value="MBB4958357.1"/>
    <property type="molecule type" value="Genomic_DNA"/>
</dbReference>
<name>A0A7W7SP51_9ACTN</name>
<accession>A0A7W7SP51</accession>
<keyword evidence="1" id="KW-1133">Transmembrane helix</keyword>
<feature type="transmembrane region" description="Helical" evidence="1">
    <location>
        <begin position="67"/>
        <end position="88"/>
    </location>
</feature>
<protein>
    <submittedName>
        <fullName evidence="2">Putative membrane protein</fullName>
    </submittedName>
</protein>
<feature type="transmembrane region" description="Helical" evidence="1">
    <location>
        <begin position="26"/>
        <end position="47"/>
    </location>
</feature>
<dbReference type="AlphaFoldDB" id="A0A7W7SP51"/>
<gene>
    <name evidence="2" type="ORF">FHR38_002090</name>
</gene>